<feature type="region of interest" description="Disordered" evidence="1">
    <location>
        <begin position="1"/>
        <end position="30"/>
    </location>
</feature>
<protein>
    <submittedName>
        <fullName evidence="2">Uncharacterized protein</fullName>
    </submittedName>
</protein>
<comment type="caution">
    <text evidence="2">The sequence shown here is derived from an EMBL/GenBank/DDBJ whole genome shotgun (WGS) entry which is preliminary data.</text>
</comment>
<feature type="non-terminal residue" evidence="2">
    <location>
        <position position="1"/>
    </location>
</feature>
<proteinExistence type="predicted"/>
<evidence type="ECO:0000313" key="2">
    <source>
        <dbReference type="EMBL" id="MCE3214780.1"/>
    </source>
</evidence>
<reference evidence="2 3" key="1">
    <citation type="journal article" date="2021" name="BMC Genomics">
        <title>Datura genome reveals duplications of psychoactive alkaloid biosynthetic genes and high mutation rate following tissue culture.</title>
        <authorList>
            <person name="Rajewski A."/>
            <person name="Carter-House D."/>
            <person name="Stajich J."/>
            <person name="Litt A."/>
        </authorList>
    </citation>
    <scope>NUCLEOTIDE SEQUENCE [LARGE SCALE GENOMIC DNA]</scope>
    <source>
        <strain evidence="2">AR-01</strain>
    </source>
</reference>
<dbReference type="EMBL" id="JACEIK010009889">
    <property type="protein sequence ID" value="MCE3214780.1"/>
    <property type="molecule type" value="Genomic_DNA"/>
</dbReference>
<organism evidence="2 3">
    <name type="scientific">Datura stramonium</name>
    <name type="common">Jimsonweed</name>
    <name type="synonym">Common thornapple</name>
    <dbReference type="NCBI Taxonomy" id="4076"/>
    <lineage>
        <taxon>Eukaryota</taxon>
        <taxon>Viridiplantae</taxon>
        <taxon>Streptophyta</taxon>
        <taxon>Embryophyta</taxon>
        <taxon>Tracheophyta</taxon>
        <taxon>Spermatophyta</taxon>
        <taxon>Magnoliopsida</taxon>
        <taxon>eudicotyledons</taxon>
        <taxon>Gunneridae</taxon>
        <taxon>Pentapetalae</taxon>
        <taxon>asterids</taxon>
        <taxon>lamiids</taxon>
        <taxon>Solanales</taxon>
        <taxon>Solanaceae</taxon>
        <taxon>Solanoideae</taxon>
        <taxon>Datureae</taxon>
        <taxon>Datura</taxon>
    </lineage>
</organism>
<keyword evidence="3" id="KW-1185">Reference proteome</keyword>
<feature type="compositionally biased region" description="Low complexity" evidence="1">
    <location>
        <begin position="8"/>
        <end position="19"/>
    </location>
</feature>
<name>A0ABS8WPC3_DATST</name>
<evidence type="ECO:0000313" key="3">
    <source>
        <dbReference type="Proteomes" id="UP000823775"/>
    </source>
</evidence>
<evidence type="ECO:0000256" key="1">
    <source>
        <dbReference type="SAM" id="MobiDB-lite"/>
    </source>
</evidence>
<dbReference type="Proteomes" id="UP000823775">
    <property type="component" value="Unassembled WGS sequence"/>
</dbReference>
<accession>A0ABS8WPC3</accession>
<gene>
    <name evidence="2" type="ORF">HAX54_053302</name>
</gene>
<sequence length="83" mass="8234">LYEKVKEAGSSAASVVPSGDGDNPSGKPRSVSIVVPTVGGGTIITTTCNAILSAPALEGSLLLRLGVDSGVASATPIYQFMSV</sequence>